<dbReference type="AlphaFoldDB" id="A0A699GQ00"/>
<dbReference type="EMBL" id="BKCJ010000058">
    <property type="protein sequence ID" value="GEU29306.1"/>
    <property type="molecule type" value="Genomic_DNA"/>
</dbReference>
<organism evidence="2">
    <name type="scientific">Tanacetum cinerariifolium</name>
    <name type="common">Dalmatian daisy</name>
    <name type="synonym">Chrysanthemum cinerariifolium</name>
    <dbReference type="NCBI Taxonomy" id="118510"/>
    <lineage>
        <taxon>Eukaryota</taxon>
        <taxon>Viridiplantae</taxon>
        <taxon>Streptophyta</taxon>
        <taxon>Embryophyta</taxon>
        <taxon>Tracheophyta</taxon>
        <taxon>Spermatophyta</taxon>
        <taxon>Magnoliopsida</taxon>
        <taxon>eudicotyledons</taxon>
        <taxon>Gunneridae</taxon>
        <taxon>Pentapetalae</taxon>
        <taxon>asterids</taxon>
        <taxon>campanulids</taxon>
        <taxon>Asterales</taxon>
        <taxon>Asteraceae</taxon>
        <taxon>Asteroideae</taxon>
        <taxon>Anthemideae</taxon>
        <taxon>Anthemidinae</taxon>
        <taxon>Tanacetum</taxon>
    </lineage>
</organism>
<sequence>MNEKADANSIEPNANMVRESSSKEKSNHKNKGKNGGSGQKHSMDGKNDYTQQKKYYNFKKVYHCWVCRKPMHKAKDFCHKKEHEEAHLQFKKDVCIIPTNVHGEQHRFKDWKKRKSHAQADFWKGSCTLKRYVEGDLTFMGCIDYESLVGCGYGGGGGKIHDDLLVRKTRWMTQY</sequence>
<gene>
    <name evidence="2" type="ORF">Tci_001284</name>
</gene>
<protein>
    <submittedName>
        <fullName evidence="2">BTB/POZ domain-containing protein NPY2</fullName>
    </submittedName>
</protein>
<feature type="region of interest" description="Disordered" evidence="1">
    <location>
        <begin position="1"/>
        <end position="46"/>
    </location>
</feature>
<evidence type="ECO:0000256" key="1">
    <source>
        <dbReference type="SAM" id="MobiDB-lite"/>
    </source>
</evidence>
<reference evidence="2" key="1">
    <citation type="journal article" date="2019" name="Sci. Rep.">
        <title>Draft genome of Tanacetum cinerariifolium, the natural source of mosquito coil.</title>
        <authorList>
            <person name="Yamashiro T."/>
            <person name="Shiraishi A."/>
            <person name="Satake H."/>
            <person name="Nakayama K."/>
        </authorList>
    </citation>
    <scope>NUCLEOTIDE SEQUENCE</scope>
</reference>
<proteinExistence type="predicted"/>
<accession>A0A699GQ00</accession>
<comment type="caution">
    <text evidence="2">The sequence shown here is derived from an EMBL/GenBank/DDBJ whole genome shotgun (WGS) entry which is preliminary data.</text>
</comment>
<name>A0A699GQ00_TANCI</name>
<evidence type="ECO:0000313" key="2">
    <source>
        <dbReference type="EMBL" id="GEU29306.1"/>
    </source>
</evidence>